<dbReference type="InterPro" id="IPR036390">
    <property type="entry name" value="WH_DNA-bd_sf"/>
</dbReference>
<gene>
    <name evidence="2" type="ORF">VXC91_32235</name>
</gene>
<dbReference type="Proteomes" id="UP001333996">
    <property type="component" value="Unassembled WGS sequence"/>
</dbReference>
<protein>
    <submittedName>
        <fullName evidence="2">ArsR family transcriptional regulator</fullName>
    </submittedName>
</protein>
<dbReference type="RefSeq" id="WP_329510890.1">
    <property type="nucleotide sequence ID" value="NZ_BAAAYZ010000190.1"/>
</dbReference>
<proteinExistence type="predicted"/>
<sequence>MLSLLEEPLPTVELARRLRVTPSAVTQHLHVLHSTGPEPVTDGMCCTGEARSATDS</sequence>
<dbReference type="SUPFAM" id="SSF46785">
    <property type="entry name" value="Winged helix' DNA-binding domain"/>
    <property type="match status" value="1"/>
</dbReference>
<evidence type="ECO:0000313" key="3">
    <source>
        <dbReference type="Proteomes" id="UP001333996"/>
    </source>
</evidence>
<evidence type="ECO:0000313" key="2">
    <source>
        <dbReference type="EMBL" id="MED7826492.1"/>
    </source>
</evidence>
<dbReference type="EMBL" id="JAYWVC010000160">
    <property type="protein sequence ID" value="MED7826492.1"/>
    <property type="molecule type" value="Genomic_DNA"/>
</dbReference>
<comment type="caution">
    <text evidence="2">The sequence shown here is derived from an EMBL/GenBank/DDBJ whole genome shotgun (WGS) entry which is preliminary data.</text>
</comment>
<feature type="domain" description="HTH arsR-type" evidence="1">
    <location>
        <begin position="1"/>
        <end position="35"/>
    </location>
</feature>
<reference evidence="2" key="1">
    <citation type="submission" date="2024-01" db="EMBL/GenBank/DDBJ databases">
        <title>First draft genome sequence data of TA4-1, the type strain of Gram-positive actinobacterium Streptomyces chiangmaiensis.</title>
        <authorList>
            <person name="Yasawong M."/>
            <person name="Nantapong N."/>
        </authorList>
    </citation>
    <scope>NUCLEOTIDE SEQUENCE</scope>
    <source>
        <strain evidence="2">TA4-1</strain>
    </source>
</reference>
<evidence type="ECO:0000259" key="1">
    <source>
        <dbReference type="Pfam" id="PF01022"/>
    </source>
</evidence>
<name>A0ABU7FRW1_9ACTN</name>
<dbReference type="InterPro" id="IPR001845">
    <property type="entry name" value="HTH_ArsR_DNA-bd_dom"/>
</dbReference>
<accession>A0ABU7FRW1</accession>
<organism evidence="2 3">
    <name type="scientific">Streptomyces chiangmaiensis</name>
    <dbReference type="NCBI Taxonomy" id="766497"/>
    <lineage>
        <taxon>Bacteria</taxon>
        <taxon>Bacillati</taxon>
        <taxon>Actinomycetota</taxon>
        <taxon>Actinomycetes</taxon>
        <taxon>Kitasatosporales</taxon>
        <taxon>Streptomycetaceae</taxon>
        <taxon>Streptomyces</taxon>
    </lineage>
</organism>
<dbReference type="Pfam" id="PF01022">
    <property type="entry name" value="HTH_5"/>
    <property type="match status" value="1"/>
</dbReference>
<keyword evidence="3" id="KW-1185">Reference proteome</keyword>